<feature type="domain" description="ABC-2 type transporter transmembrane" evidence="6">
    <location>
        <begin position="59"/>
        <end position="232"/>
    </location>
</feature>
<evidence type="ECO:0000259" key="6">
    <source>
        <dbReference type="Pfam" id="PF12698"/>
    </source>
</evidence>
<dbReference type="OrthoDB" id="3182222at2"/>
<proteinExistence type="predicted"/>
<feature type="transmembrane region" description="Helical" evidence="5">
    <location>
        <begin position="130"/>
        <end position="154"/>
    </location>
</feature>
<name>A0A0M1P4V7_9BACL</name>
<evidence type="ECO:0000256" key="1">
    <source>
        <dbReference type="ARBA" id="ARBA00004141"/>
    </source>
</evidence>
<evidence type="ECO:0000256" key="3">
    <source>
        <dbReference type="ARBA" id="ARBA00022989"/>
    </source>
</evidence>
<keyword evidence="3 5" id="KW-1133">Transmembrane helix</keyword>
<dbReference type="PATRIC" id="fig|1705565.3.peg.3970"/>
<reference evidence="8" key="1">
    <citation type="submission" date="2015-08" db="EMBL/GenBank/DDBJ databases">
        <title>Genome sequencing project for genomic taxonomy and phylogenomics of Bacillus-like bacteria.</title>
        <authorList>
            <person name="Liu B."/>
            <person name="Wang J."/>
            <person name="Zhu Y."/>
            <person name="Liu G."/>
            <person name="Chen Q."/>
            <person name="Chen Z."/>
            <person name="Lan J."/>
            <person name="Che J."/>
            <person name="Ge C."/>
            <person name="Shi H."/>
            <person name="Pan Z."/>
            <person name="Liu X."/>
        </authorList>
    </citation>
    <scope>NUCLEOTIDE SEQUENCE [LARGE SCALE GENOMIC DNA]</scope>
    <source>
        <strain evidence="8">FJAT-22460</strain>
    </source>
</reference>
<dbReference type="RefSeq" id="WP_054402466.1">
    <property type="nucleotide sequence ID" value="NZ_LIUT01000001.1"/>
</dbReference>
<comment type="subcellular location">
    <subcellularLocation>
        <location evidence="1">Membrane</location>
        <topology evidence="1">Multi-pass membrane protein</topology>
    </subcellularLocation>
</comment>
<feature type="transmembrane region" description="Helical" evidence="5">
    <location>
        <begin position="219"/>
        <end position="237"/>
    </location>
</feature>
<dbReference type="InterPro" id="IPR013525">
    <property type="entry name" value="ABC2_TM"/>
</dbReference>
<dbReference type="Proteomes" id="UP000036932">
    <property type="component" value="Unassembled WGS sequence"/>
</dbReference>
<keyword evidence="2 5" id="KW-0812">Transmembrane</keyword>
<evidence type="ECO:0000256" key="5">
    <source>
        <dbReference type="SAM" id="Phobius"/>
    </source>
</evidence>
<accession>A0A0M1P4V7</accession>
<feature type="transmembrane region" description="Helical" evidence="5">
    <location>
        <begin position="23"/>
        <end position="43"/>
    </location>
</feature>
<organism evidence="7 8">
    <name type="scientific">Paenibacillus solani</name>
    <dbReference type="NCBI Taxonomy" id="1705565"/>
    <lineage>
        <taxon>Bacteria</taxon>
        <taxon>Bacillati</taxon>
        <taxon>Bacillota</taxon>
        <taxon>Bacilli</taxon>
        <taxon>Bacillales</taxon>
        <taxon>Paenibacillaceae</taxon>
        <taxon>Paenibacillus</taxon>
    </lineage>
</organism>
<evidence type="ECO:0000256" key="2">
    <source>
        <dbReference type="ARBA" id="ARBA00022692"/>
    </source>
</evidence>
<evidence type="ECO:0000256" key="4">
    <source>
        <dbReference type="ARBA" id="ARBA00023136"/>
    </source>
</evidence>
<protein>
    <recommendedName>
        <fullName evidence="6">ABC-2 type transporter transmembrane domain-containing protein</fullName>
    </recommendedName>
</protein>
<evidence type="ECO:0000313" key="7">
    <source>
        <dbReference type="EMBL" id="KOR89427.1"/>
    </source>
</evidence>
<sequence>MNISLQRAGAIFVKDYKEFSRNYGLSISLLFPIILALLFRGAGPALGIGPSASGAFAFSLVLNTSFVLLTCLVQACLIAEEKERNTLRSLMMTPATTLEVLIGKGTLVFLMSSVALAFATLIMGYKPASIGAFVAAILLSIILYIVAGMICGLFSKTSLDASLSILPVAFTFTAAPWGTFLEEDYPILKVLDYAPSSQLVHLLAIGKIGFTTGDLLKPLLIILAWTVGLTMVSVVLYQRRLKDE</sequence>
<dbReference type="EMBL" id="LIUT01000001">
    <property type="protein sequence ID" value="KOR89427.1"/>
    <property type="molecule type" value="Genomic_DNA"/>
</dbReference>
<dbReference type="GO" id="GO:0140359">
    <property type="term" value="F:ABC-type transporter activity"/>
    <property type="evidence" value="ECO:0007669"/>
    <property type="project" value="InterPro"/>
</dbReference>
<gene>
    <name evidence="7" type="ORF">AM231_09940</name>
</gene>
<feature type="transmembrane region" description="Helical" evidence="5">
    <location>
        <begin position="161"/>
        <end position="180"/>
    </location>
</feature>
<feature type="transmembrane region" description="Helical" evidence="5">
    <location>
        <begin position="100"/>
        <end position="124"/>
    </location>
</feature>
<keyword evidence="4 5" id="KW-0472">Membrane</keyword>
<keyword evidence="8" id="KW-1185">Reference proteome</keyword>
<feature type="transmembrane region" description="Helical" evidence="5">
    <location>
        <begin position="55"/>
        <end position="79"/>
    </location>
</feature>
<dbReference type="GO" id="GO:0016020">
    <property type="term" value="C:membrane"/>
    <property type="evidence" value="ECO:0007669"/>
    <property type="project" value="UniProtKB-SubCell"/>
</dbReference>
<evidence type="ECO:0000313" key="8">
    <source>
        <dbReference type="Proteomes" id="UP000036932"/>
    </source>
</evidence>
<dbReference type="Pfam" id="PF12698">
    <property type="entry name" value="ABC2_membrane_3"/>
    <property type="match status" value="1"/>
</dbReference>
<dbReference type="AlphaFoldDB" id="A0A0M1P4V7"/>
<comment type="caution">
    <text evidence="7">The sequence shown here is derived from an EMBL/GenBank/DDBJ whole genome shotgun (WGS) entry which is preliminary data.</text>
</comment>